<comment type="subcellular location">
    <subcellularLocation>
        <location evidence="1">Cell membrane</location>
        <topology evidence="1">Multi-pass membrane protein</topology>
    </subcellularLocation>
</comment>
<dbReference type="EMBL" id="FNJI01000014">
    <property type="protein sequence ID" value="SDP27672.1"/>
    <property type="molecule type" value="Genomic_DNA"/>
</dbReference>
<evidence type="ECO:0000256" key="1">
    <source>
        <dbReference type="ARBA" id="ARBA00004651"/>
    </source>
</evidence>
<dbReference type="GO" id="GO:0015920">
    <property type="term" value="P:lipopolysaccharide transport"/>
    <property type="evidence" value="ECO:0007669"/>
    <property type="project" value="TreeGrafter"/>
</dbReference>
<dbReference type="Proteomes" id="UP000199073">
    <property type="component" value="Unassembled WGS sequence"/>
</dbReference>
<keyword evidence="4 6" id="KW-1133">Transmembrane helix</keyword>
<protein>
    <submittedName>
        <fullName evidence="7">Lipopolysaccharide export system permease protein</fullName>
    </submittedName>
</protein>
<gene>
    <name evidence="7" type="ORF">SAMN05660330_02290</name>
</gene>
<evidence type="ECO:0000256" key="4">
    <source>
        <dbReference type="ARBA" id="ARBA00022989"/>
    </source>
</evidence>
<feature type="transmembrane region" description="Helical" evidence="6">
    <location>
        <begin position="50"/>
        <end position="77"/>
    </location>
</feature>
<reference evidence="7 8" key="1">
    <citation type="submission" date="2016-10" db="EMBL/GenBank/DDBJ databases">
        <authorList>
            <person name="de Groot N.N."/>
        </authorList>
    </citation>
    <scope>NUCLEOTIDE SEQUENCE [LARGE SCALE GENOMIC DNA]</scope>
    <source>
        <strain evidence="7 8">DSM 12130</strain>
    </source>
</reference>
<accession>A0A1H0RDH5</accession>
<dbReference type="RefSeq" id="WP_092222899.1">
    <property type="nucleotide sequence ID" value="NZ_FNJI01000014.1"/>
</dbReference>
<evidence type="ECO:0000256" key="2">
    <source>
        <dbReference type="ARBA" id="ARBA00022475"/>
    </source>
</evidence>
<proteinExistence type="predicted"/>
<sequence>MNLLNRYLVSQFIKYFFTVNAGFVSIYLLVDFFEKIDNFKSAGKSMSLAINYFIFTIPYIVDLLGPVLILLAGVITLGILNHTNELTALKAGGVPLKLIIRPLILSAVFFTLLFIAAAQWLLPQTVAHTNNIWYEQLKGKVPLGIVRNNRYHYKGQDAFYSFGWPNPKKYIFKDFSYSEWDENYNLKILITASWADWDPEKERWVLKKGQVQQKSEDGTYEILNFKMRFHVFNESPEDFLVPINKNTEQSLSDLYFETENAEAEYEQRNAWTNFLGRISYLFLGIPLLLLGLPILLYSYRKWGRDLSVAIPVSCGLAFLAWGIWGALQSLSIAGYISPLFAAVTLHILFSLLGLFLLIKNDR</sequence>
<keyword evidence="3 6" id="KW-0812">Transmembrane</keyword>
<organism evidence="7 8">
    <name type="scientific">Desulforhopalus singaporensis</name>
    <dbReference type="NCBI Taxonomy" id="91360"/>
    <lineage>
        <taxon>Bacteria</taxon>
        <taxon>Pseudomonadati</taxon>
        <taxon>Thermodesulfobacteriota</taxon>
        <taxon>Desulfobulbia</taxon>
        <taxon>Desulfobulbales</taxon>
        <taxon>Desulfocapsaceae</taxon>
        <taxon>Desulforhopalus</taxon>
    </lineage>
</organism>
<dbReference type="GO" id="GO:0043190">
    <property type="term" value="C:ATP-binding cassette (ABC) transporter complex"/>
    <property type="evidence" value="ECO:0007669"/>
    <property type="project" value="TreeGrafter"/>
</dbReference>
<dbReference type="Pfam" id="PF03739">
    <property type="entry name" value="LptF_LptG"/>
    <property type="match status" value="1"/>
</dbReference>
<feature type="transmembrane region" description="Helical" evidence="6">
    <location>
        <begin position="339"/>
        <end position="358"/>
    </location>
</feature>
<dbReference type="STRING" id="91360.SAMN05660330_02290"/>
<evidence type="ECO:0000256" key="6">
    <source>
        <dbReference type="SAM" id="Phobius"/>
    </source>
</evidence>
<feature type="transmembrane region" description="Helical" evidence="6">
    <location>
        <begin position="306"/>
        <end position="327"/>
    </location>
</feature>
<keyword evidence="8" id="KW-1185">Reference proteome</keyword>
<evidence type="ECO:0000256" key="5">
    <source>
        <dbReference type="ARBA" id="ARBA00023136"/>
    </source>
</evidence>
<evidence type="ECO:0000313" key="7">
    <source>
        <dbReference type="EMBL" id="SDP27672.1"/>
    </source>
</evidence>
<feature type="transmembrane region" description="Helical" evidence="6">
    <location>
        <begin position="278"/>
        <end position="299"/>
    </location>
</feature>
<dbReference type="PANTHER" id="PTHR33529">
    <property type="entry name" value="SLR0882 PROTEIN-RELATED"/>
    <property type="match status" value="1"/>
</dbReference>
<keyword evidence="2" id="KW-1003">Cell membrane</keyword>
<dbReference type="InterPro" id="IPR005495">
    <property type="entry name" value="LptG/LptF_permease"/>
</dbReference>
<dbReference type="AlphaFoldDB" id="A0A1H0RDH5"/>
<dbReference type="PANTHER" id="PTHR33529:SF2">
    <property type="entry name" value="LIPOPOLYSACCHARIDE EXPORT SYSTEM PERMEASE PROTEIN LPTG"/>
    <property type="match status" value="1"/>
</dbReference>
<feature type="transmembrane region" description="Helical" evidence="6">
    <location>
        <begin position="12"/>
        <end position="30"/>
    </location>
</feature>
<evidence type="ECO:0000313" key="8">
    <source>
        <dbReference type="Proteomes" id="UP000199073"/>
    </source>
</evidence>
<feature type="transmembrane region" description="Helical" evidence="6">
    <location>
        <begin position="98"/>
        <end position="122"/>
    </location>
</feature>
<dbReference type="OrthoDB" id="9783403at2"/>
<keyword evidence="5 6" id="KW-0472">Membrane</keyword>
<evidence type="ECO:0000256" key="3">
    <source>
        <dbReference type="ARBA" id="ARBA00022692"/>
    </source>
</evidence>
<name>A0A1H0RDH5_9BACT</name>